<dbReference type="InParanoid" id="A0A316VDN9"/>
<dbReference type="SUPFAM" id="SSF55729">
    <property type="entry name" value="Acyl-CoA N-acyltransferases (Nat)"/>
    <property type="match status" value="1"/>
</dbReference>
<gene>
    <name evidence="2" type="ORF">FA14DRAFT_189698</name>
</gene>
<keyword evidence="3" id="KW-1185">Reference proteome</keyword>
<reference evidence="2 3" key="1">
    <citation type="journal article" date="2018" name="Mol. Biol. Evol.">
        <title>Broad Genomic Sampling Reveals a Smut Pathogenic Ancestry of the Fungal Clade Ustilaginomycotina.</title>
        <authorList>
            <person name="Kijpornyongpan T."/>
            <person name="Mondo S.J."/>
            <person name="Barry K."/>
            <person name="Sandor L."/>
            <person name="Lee J."/>
            <person name="Lipzen A."/>
            <person name="Pangilinan J."/>
            <person name="LaButti K."/>
            <person name="Hainaut M."/>
            <person name="Henrissat B."/>
            <person name="Grigoriev I.V."/>
            <person name="Spatafora J.W."/>
            <person name="Aime M.C."/>
        </authorList>
    </citation>
    <scope>NUCLEOTIDE SEQUENCE [LARGE SCALE GENOMIC DNA]</scope>
    <source>
        <strain evidence="2 3">MCA 3882</strain>
    </source>
</reference>
<dbReference type="InterPro" id="IPR016181">
    <property type="entry name" value="Acyl_CoA_acyltransferase"/>
</dbReference>
<feature type="domain" description="N-acetyltransferase" evidence="1">
    <location>
        <begin position="39"/>
        <end position="230"/>
    </location>
</feature>
<dbReference type="OrthoDB" id="3794209at2759"/>
<dbReference type="RefSeq" id="XP_025356061.1">
    <property type="nucleotide sequence ID" value="XM_025501749.1"/>
</dbReference>
<name>A0A316VDN9_9BASI</name>
<organism evidence="2 3">
    <name type="scientific">Meira miltonrushii</name>
    <dbReference type="NCBI Taxonomy" id="1280837"/>
    <lineage>
        <taxon>Eukaryota</taxon>
        <taxon>Fungi</taxon>
        <taxon>Dikarya</taxon>
        <taxon>Basidiomycota</taxon>
        <taxon>Ustilaginomycotina</taxon>
        <taxon>Exobasidiomycetes</taxon>
        <taxon>Exobasidiales</taxon>
        <taxon>Brachybasidiaceae</taxon>
        <taxon>Meira</taxon>
    </lineage>
</organism>
<proteinExistence type="predicted"/>
<accession>A0A316VDN9</accession>
<dbReference type="Gene3D" id="3.40.630.30">
    <property type="match status" value="1"/>
</dbReference>
<dbReference type="InterPro" id="IPR000182">
    <property type="entry name" value="GNAT_dom"/>
</dbReference>
<dbReference type="AlphaFoldDB" id="A0A316VDN9"/>
<evidence type="ECO:0000313" key="2">
    <source>
        <dbReference type="EMBL" id="PWN35759.1"/>
    </source>
</evidence>
<dbReference type="Pfam" id="PF13508">
    <property type="entry name" value="Acetyltransf_7"/>
    <property type="match status" value="1"/>
</dbReference>
<evidence type="ECO:0000259" key="1">
    <source>
        <dbReference type="PROSITE" id="PS51186"/>
    </source>
</evidence>
<dbReference type="GO" id="GO:0016747">
    <property type="term" value="F:acyltransferase activity, transferring groups other than amino-acyl groups"/>
    <property type="evidence" value="ECO:0007669"/>
    <property type="project" value="InterPro"/>
</dbReference>
<dbReference type="CDD" id="cd04301">
    <property type="entry name" value="NAT_SF"/>
    <property type="match status" value="1"/>
</dbReference>
<evidence type="ECO:0000313" key="3">
    <source>
        <dbReference type="Proteomes" id="UP000245771"/>
    </source>
</evidence>
<dbReference type="Proteomes" id="UP000245771">
    <property type="component" value="Unassembled WGS sequence"/>
</dbReference>
<dbReference type="EMBL" id="KZ819603">
    <property type="protein sequence ID" value="PWN35759.1"/>
    <property type="molecule type" value="Genomic_DNA"/>
</dbReference>
<sequence length="232" mass="26155">MTIDNQARPPILDGEGTNVVFTTPREIDQSASLVEGMMITINAAFKEQSSRTKILDSHQRMVQGSIFEQQLGDDPKTFCIIVSQPQKPYVAGTIAARRFPTSSLPIERASLTPQGEQLSTRAIFTRTDIPIQYVKSVFWELKILAVHPSMQGQRLGKWLIDTVEDEIKRRTLDKDPNANEVIIVLTTVDQHAAPIYLKRGYIIDGQQDYPAGTVNSEYGFTVLHMHKRYQLP</sequence>
<dbReference type="PROSITE" id="PS51186">
    <property type="entry name" value="GNAT"/>
    <property type="match status" value="1"/>
</dbReference>
<protein>
    <recommendedName>
        <fullName evidence="1">N-acetyltransferase domain-containing protein</fullName>
    </recommendedName>
</protein>
<dbReference type="GeneID" id="37023530"/>